<accession>A0A533I766</accession>
<dbReference type="EMBL" id="VAFL01000004">
    <property type="protein sequence ID" value="TKW67429.1"/>
    <property type="molecule type" value="Genomic_DNA"/>
</dbReference>
<reference evidence="1 2" key="1">
    <citation type="journal article" date="2017" name="Nat. Commun.">
        <title>In situ click chemistry generation of cyclooxygenase-2 inhibitors.</title>
        <authorList>
            <person name="Bhardwaj A."/>
            <person name="Kaur J."/>
            <person name="Wuest M."/>
            <person name="Wuest F."/>
        </authorList>
    </citation>
    <scope>NUCLEOTIDE SEQUENCE [LARGE SCALE GENOMIC DNA]</scope>
    <source>
        <strain evidence="1">S2_012_000_R3_94</strain>
    </source>
</reference>
<evidence type="ECO:0000313" key="2">
    <source>
        <dbReference type="Proteomes" id="UP000315344"/>
    </source>
</evidence>
<organism evidence="1 2">
    <name type="scientific">Paracoccus denitrificans</name>
    <dbReference type="NCBI Taxonomy" id="266"/>
    <lineage>
        <taxon>Bacteria</taxon>
        <taxon>Pseudomonadati</taxon>
        <taxon>Pseudomonadota</taxon>
        <taxon>Alphaproteobacteria</taxon>
        <taxon>Rhodobacterales</taxon>
        <taxon>Paracoccaceae</taxon>
        <taxon>Paracoccus</taxon>
    </lineage>
</organism>
<gene>
    <name evidence="1" type="ORF">DI616_07235</name>
</gene>
<dbReference type="AlphaFoldDB" id="A0A533I766"/>
<proteinExistence type="predicted"/>
<comment type="caution">
    <text evidence="1">The sequence shown here is derived from an EMBL/GenBank/DDBJ whole genome shotgun (WGS) entry which is preliminary data.</text>
</comment>
<evidence type="ECO:0000313" key="1">
    <source>
        <dbReference type="EMBL" id="TKW67429.1"/>
    </source>
</evidence>
<sequence>MQGRFSTGARTEGRAGVMYHGLGVEIVPDEIRDTCRLHDRRARQLFYPDAEPPVAARGWK</sequence>
<name>A0A533I766_PARDE</name>
<dbReference type="Proteomes" id="UP000315344">
    <property type="component" value="Unassembled WGS sequence"/>
</dbReference>
<protein>
    <submittedName>
        <fullName evidence="1">Uncharacterized protein</fullName>
    </submittedName>
</protein>